<name>A0ACD4R891_9BACI</name>
<accession>A0ACD4R891</accession>
<dbReference type="Proteomes" id="UP001226091">
    <property type="component" value="Chromosome"/>
</dbReference>
<keyword evidence="2" id="KW-1185">Reference proteome</keyword>
<evidence type="ECO:0000313" key="2">
    <source>
        <dbReference type="Proteomes" id="UP001226091"/>
    </source>
</evidence>
<protein>
    <submittedName>
        <fullName evidence="1">Prepilin-type N-terminal cleavage/methylation domain-containing protein</fullName>
    </submittedName>
</protein>
<reference evidence="2" key="1">
    <citation type="journal article" date="2025" name="Aquaculture">
        <title>Assessment of the bioflocculant production and safety properties of Metabacillus hrfriensis sp. nov. based on phenotypic and whole-genome sequencing analysis.</title>
        <authorList>
            <person name="Zhang R."/>
            <person name="Zhao Z."/>
            <person name="Luo L."/>
            <person name="Wang S."/>
            <person name="Guo K."/>
            <person name="Xu W."/>
        </authorList>
    </citation>
    <scope>NUCLEOTIDE SEQUENCE [LARGE SCALE GENOMIC DNA]</scope>
    <source>
        <strain evidence="2">CT-WN-B3</strain>
    </source>
</reference>
<proteinExistence type="predicted"/>
<organism evidence="1 2">
    <name type="scientific">Metabacillus hrfriensis</name>
    <dbReference type="NCBI Taxonomy" id="3048891"/>
    <lineage>
        <taxon>Bacteria</taxon>
        <taxon>Bacillati</taxon>
        <taxon>Bacillota</taxon>
        <taxon>Bacilli</taxon>
        <taxon>Bacillales</taxon>
        <taxon>Bacillaceae</taxon>
        <taxon>Metabacillus</taxon>
    </lineage>
</organism>
<dbReference type="EMBL" id="CP126116">
    <property type="protein sequence ID" value="WHZ56700.1"/>
    <property type="molecule type" value="Genomic_DNA"/>
</dbReference>
<sequence>MFKKVLKNERGLTLIELIEVVVILGIIAANAVPGIGNVIQNSCEDAGKAEAANILNVARLYSSTDEVRADGILEDGDLGGNLENVNFIVDFSVKANLNSMTLSGNANVNDGTITFTNSTLEAISNLDDIDNPPNTISVYG</sequence>
<evidence type="ECO:0000313" key="1">
    <source>
        <dbReference type="EMBL" id="WHZ56700.1"/>
    </source>
</evidence>
<gene>
    <name evidence="1" type="ORF">QLQ22_18680</name>
</gene>